<organism evidence="1 2">
    <name type="scientific">Roseinatronobacter alkalisoli</name>
    <dbReference type="NCBI Taxonomy" id="3028235"/>
    <lineage>
        <taxon>Bacteria</taxon>
        <taxon>Pseudomonadati</taxon>
        <taxon>Pseudomonadota</taxon>
        <taxon>Alphaproteobacteria</taxon>
        <taxon>Rhodobacterales</taxon>
        <taxon>Paracoccaceae</taxon>
        <taxon>Roseinatronobacter</taxon>
    </lineage>
</organism>
<dbReference type="RefSeq" id="WP_274353173.1">
    <property type="nucleotide sequence ID" value="NZ_JAQZSM010000016.1"/>
</dbReference>
<evidence type="ECO:0000313" key="2">
    <source>
        <dbReference type="Proteomes" id="UP001431784"/>
    </source>
</evidence>
<evidence type="ECO:0000313" key="1">
    <source>
        <dbReference type="EMBL" id="MDD7972497.1"/>
    </source>
</evidence>
<comment type="caution">
    <text evidence="1">The sequence shown here is derived from an EMBL/GenBank/DDBJ whole genome shotgun (WGS) entry which is preliminary data.</text>
</comment>
<name>A0ABT5TE90_9RHOB</name>
<dbReference type="InterPro" id="IPR029058">
    <property type="entry name" value="AB_hydrolase_fold"/>
</dbReference>
<keyword evidence="2" id="KW-1185">Reference proteome</keyword>
<gene>
    <name evidence="1" type="ORF">PUT78_15465</name>
</gene>
<sequence length="264" mass="28026">MLKLVLVAFAIYALVIGLLAIFQTSLIFPRALVGPAPSLPGQTERLTLRSADGDELHGVRIPGRRNDTALLLGFGGNAWNAESLALFLHQHAPDHPVATFHFRGYSPSTGTPSAQALRGDAVLIHDVLSDGAPGTIAVGFSVGAGAAAYLGAVRELKGVLLVTPFDSLHNVARGSMPWVPVRWLLRHDMNPLSDLRDRQIPVAILTATGDEVIPPARSEALIAGLMASDSARLHVARIPAGHNDIYSHPEFNAALRAALAHIAR</sequence>
<reference evidence="1" key="1">
    <citation type="submission" date="2023-02" db="EMBL/GenBank/DDBJ databases">
        <title>Description of Roseinatronobacter alkalisoli sp. nov., an alkaliphilic bacerium isolated from soda soil.</title>
        <authorList>
            <person name="Wei W."/>
        </authorList>
    </citation>
    <scope>NUCLEOTIDE SEQUENCE</scope>
    <source>
        <strain evidence="1">HJB301</strain>
    </source>
</reference>
<dbReference type="EMBL" id="JAQZSM010000016">
    <property type="protein sequence ID" value="MDD7972497.1"/>
    <property type="molecule type" value="Genomic_DNA"/>
</dbReference>
<dbReference type="Gene3D" id="3.40.50.1820">
    <property type="entry name" value="alpha/beta hydrolase"/>
    <property type="match status" value="1"/>
</dbReference>
<dbReference type="PANTHER" id="PTHR12277">
    <property type="entry name" value="ALPHA/BETA HYDROLASE DOMAIN-CONTAINING PROTEIN"/>
    <property type="match status" value="1"/>
</dbReference>
<evidence type="ECO:0008006" key="3">
    <source>
        <dbReference type="Google" id="ProtNLM"/>
    </source>
</evidence>
<dbReference type="Proteomes" id="UP001431784">
    <property type="component" value="Unassembled WGS sequence"/>
</dbReference>
<protein>
    <recommendedName>
        <fullName evidence="3">Alpha/beta hydrolase</fullName>
    </recommendedName>
</protein>
<dbReference type="SUPFAM" id="SSF53474">
    <property type="entry name" value="alpha/beta-Hydrolases"/>
    <property type="match status" value="1"/>
</dbReference>
<accession>A0ABT5TE90</accession>
<dbReference type="PANTHER" id="PTHR12277:SF81">
    <property type="entry name" value="PROTEIN ABHD13"/>
    <property type="match status" value="1"/>
</dbReference>
<proteinExistence type="predicted"/>